<sequence length="419" mass="47943">MTFIYIPLCKVNPWTQFLIATSIERSIERGIDILVTPGNRELSAELEAQCCTVVFKVLKQFIGSIRNLSVVVHNMTTIAEILPYLAGNAERLQSLNLVVLCSDPDAAFPVLQPLQLMIKAPQIRRVEVGSVPITVSQSDVSSAQELAIRSRVSCIDRSCCGILHFAADFYRLRRLELHDMSYDFKLDFMSSYFKLNTAQGIRRTIRFEFLEELALGCVDADFIEEVLINIEAPNLKKVIITPNYSQHFSAQNELRDKFPRLECVVINNASPQLLRCIYCLLEPKDIYLRHLESIDDILLDLSSGSRIPCCKTAKKMQIWGTNVSAEKLHILVEIRKSASCALRELKVHTGIDNCLWGDRSWFQENVETFSWETVLDLASLEHNRRIQLSCERIKDEQKDEVLSRPLTVIHRENSVFWSY</sequence>
<keyword evidence="2" id="KW-1185">Reference proteome</keyword>
<protein>
    <submittedName>
        <fullName evidence="1">Uncharacterized protein</fullName>
    </submittedName>
</protein>
<evidence type="ECO:0000313" key="2">
    <source>
        <dbReference type="Proteomes" id="UP000218811"/>
    </source>
</evidence>
<dbReference type="EMBL" id="KB467865">
    <property type="protein sequence ID" value="PCH35974.1"/>
    <property type="molecule type" value="Genomic_DNA"/>
</dbReference>
<gene>
    <name evidence="1" type="ORF">WOLCODRAFT_156696</name>
</gene>
<accession>A0A2H3JGY4</accession>
<dbReference type="AlphaFoldDB" id="A0A2H3JGY4"/>
<dbReference type="OMA" id="IFREGHA"/>
<organism evidence="1 2">
    <name type="scientific">Wolfiporia cocos (strain MD-104)</name>
    <name type="common">Brown rot fungus</name>
    <dbReference type="NCBI Taxonomy" id="742152"/>
    <lineage>
        <taxon>Eukaryota</taxon>
        <taxon>Fungi</taxon>
        <taxon>Dikarya</taxon>
        <taxon>Basidiomycota</taxon>
        <taxon>Agaricomycotina</taxon>
        <taxon>Agaricomycetes</taxon>
        <taxon>Polyporales</taxon>
        <taxon>Phaeolaceae</taxon>
        <taxon>Wolfiporia</taxon>
    </lineage>
</organism>
<dbReference type="Proteomes" id="UP000218811">
    <property type="component" value="Unassembled WGS sequence"/>
</dbReference>
<name>A0A2H3JGY4_WOLCO</name>
<evidence type="ECO:0000313" key="1">
    <source>
        <dbReference type="EMBL" id="PCH35974.1"/>
    </source>
</evidence>
<proteinExistence type="predicted"/>
<reference evidence="1 2" key="1">
    <citation type="journal article" date="2012" name="Science">
        <title>The Paleozoic origin of enzymatic lignin decomposition reconstructed from 31 fungal genomes.</title>
        <authorList>
            <person name="Floudas D."/>
            <person name="Binder M."/>
            <person name="Riley R."/>
            <person name="Barry K."/>
            <person name="Blanchette R.A."/>
            <person name="Henrissat B."/>
            <person name="Martinez A.T."/>
            <person name="Otillar R."/>
            <person name="Spatafora J.W."/>
            <person name="Yadav J.S."/>
            <person name="Aerts A."/>
            <person name="Benoit I."/>
            <person name="Boyd A."/>
            <person name="Carlson A."/>
            <person name="Copeland A."/>
            <person name="Coutinho P.M."/>
            <person name="de Vries R.P."/>
            <person name="Ferreira P."/>
            <person name="Findley K."/>
            <person name="Foster B."/>
            <person name="Gaskell J."/>
            <person name="Glotzer D."/>
            <person name="Gorecki P."/>
            <person name="Heitman J."/>
            <person name="Hesse C."/>
            <person name="Hori C."/>
            <person name="Igarashi K."/>
            <person name="Jurgens J.A."/>
            <person name="Kallen N."/>
            <person name="Kersten P."/>
            <person name="Kohler A."/>
            <person name="Kuees U."/>
            <person name="Kumar T.K.A."/>
            <person name="Kuo A."/>
            <person name="LaButti K."/>
            <person name="Larrondo L.F."/>
            <person name="Lindquist E."/>
            <person name="Ling A."/>
            <person name="Lombard V."/>
            <person name="Lucas S."/>
            <person name="Lundell T."/>
            <person name="Martin R."/>
            <person name="McLaughlin D.J."/>
            <person name="Morgenstern I."/>
            <person name="Morin E."/>
            <person name="Murat C."/>
            <person name="Nagy L.G."/>
            <person name="Nolan M."/>
            <person name="Ohm R.A."/>
            <person name="Patyshakuliyeva A."/>
            <person name="Rokas A."/>
            <person name="Ruiz-Duenas F.J."/>
            <person name="Sabat G."/>
            <person name="Salamov A."/>
            <person name="Samejima M."/>
            <person name="Schmutz J."/>
            <person name="Slot J.C."/>
            <person name="St John F."/>
            <person name="Stenlid J."/>
            <person name="Sun H."/>
            <person name="Sun S."/>
            <person name="Syed K."/>
            <person name="Tsang A."/>
            <person name="Wiebenga A."/>
            <person name="Young D."/>
            <person name="Pisabarro A."/>
            <person name="Eastwood D.C."/>
            <person name="Martin F."/>
            <person name="Cullen D."/>
            <person name="Grigoriev I.V."/>
            <person name="Hibbett D.S."/>
        </authorList>
    </citation>
    <scope>NUCLEOTIDE SEQUENCE [LARGE SCALE GENOMIC DNA]</scope>
    <source>
        <strain evidence="1 2">MD-104</strain>
    </source>
</reference>